<sequence length="315" mass="37235">MNSSFTVYNSAKKLPYIWDKIAGDNIFIKRDFLIFLEEVNYCKQDYHINEEENIIMVTYRLKLNLFTFSSKLKLEFNIRVLGIPLSIACAGFVCRDNNLESLSLYLKSFRLMLILNTDGKLPLPKAYTLGTYTMELKGDFELFFTSLRSRHRRRLKRAIDKSNDLNITKLSKQNFQKEHYSLYEQVYERSEGRLEKLNMEYFQKMNAEIYEVRGTNNELVAFFQIKQIEKELIFLFCGIDKASNRKYDTYLNMLLYIVKLAYRKQCLRLHLGQTTGYSKSRLGAKKDIRYMHLTSSFIPSAVCKMLLDMLGYKED</sequence>
<dbReference type="SUPFAM" id="SSF55729">
    <property type="entry name" value="Acyl-CoA N-acyltransferases (Nat)"/>
    <property type="match status" value="1"/>
</dbReference>
<evidence type="ECO:0008006" key="3">
    <source>
        <dbReference type="Google" id="ProtNLM"/>
    </source>
</evidence>
<comment type="caution">
    <text evidence="1">The sequence shown here is derived from an EMBL/GenBank/DDBJ whole genome shotgun (WGS) entry which is preliminary data.</text>
</comment>
<evidence type="ECO:0000313" key="2">
    <source>
        <dbReference type="Proteomes" id="UP000006437"/>
    </source>
</evidence>
<dbReference type="InterPro" id="IPR016181">
    <property type="entry name" value="Acyl_CoA_acyltransferase"/>
</dbReference>
<organism evidence="1 2">
    <name type="scientific">Peptoanaerobacter stomatis</name>
    <dbReference type="NCBI Taxonomy" id="796937"/>
    <lineage>
        <taxon>Bacteria</taxon>
        <taxon>Bacillati</taxon>
        <taxon>Bacillota</taxon>
        <taxon>Clostridia</taxon>
        <taxon>Peptostreptococcales</taxon>
        <taxon>Filifactoraceae</taxon>
        <taxon>Peptoanaerobacter</taxon>
    </lineage>
</organism>
<dbReference type="Proteomes" id="UP000006437">
    <property type="component" value="Unassembled WGS sequence"/>
</dbReference>
<proteinExistence type="predicted"/>
<dbReference type="HOGENOM" id="CLU_071227_0_0_9"/>
<protein>
    <recommendedName>
        <fullName evidence="3">BioF2-like acetyltransferase domain-containing protein</fullName>
    </recommendedName>
</protein>
<evidence type="ECO:0000313" key="1">
    <source>
        <dbReference type="EMBL" id="EHL16144.1"/>
    </source>
</evidence>
<accession>G9WYZ9</accession>
<dbReference type="RefSeq" id="WP_009525630.1">
    <property type="nucleotide sequence ID" value="NZ_JH414554.1"/>
</dbReference>
<dbReference type="EMBL" id="AFZE01000005">
    <property type="protein sequence ID" value="EHL16144.1"/>
    <property type="molecule type" value="Genomic_DNA"/>
</dbReference>
<name>G9WYZ9_9FIRM</name>
<dbReference type="BioCyc" id="EBAC796937-HMP:GMGH-1405-MONOMER"/>
<dbReference type="AlphaFoldDB" id="G9WYZ9"/>
<reference evidence="1 2" key="1">
    <citation type="submission" date="2011-08" db="EMBL/GenBank/DDBJ databases">
        <title>The Genome Sequence of Eubacteriaceae bacterium ACC19a.</title>
        <authorList>
            <consortium name="The Broad Institute Genome Sequencing Platform"/>
            <person name="Earl A."/>
            <person name="Ward D."/>
            <person name="Feldgarden M."/>
            <person name="Gevers D."/>
            <person name="Sizova M."/>
            <person name="Hazen A."/>
            <person name="Epstein S."/>
            <person name="Young S.K."/>
            <person name="Zeng Q."/>
            <person name="Gargeya S."/>
            <person name="Fitzgerald M."/>
            <person name="Haas B."/>
            <person name="Abouelleil A."/>
            <person name="Alvarado L."/>
            <person name="Arachchi H.M."/>
            <person name="Berlin A."/>
            <person name="Brown A."/>
            <person name="Chapman S.B."/>
            <person name="Chen Z."/>
            <person name="Dunbar C."/>
            <person name="Freedman E."/>
            <person name="Gearin G."/>
            <person name="Gellesch M."/>
            <person name="Goldberg J."/>
            <person name="Griggs A."/>
            <person name="Gujja S."/>
            <person name="Heiman D."/>
            <person name="Howarth C."/>
            <person name="Larson L."/>
            <person name="Lui A."/>
            <person name="MacDonald P.J.P."/>
            <person name="Montmayeur A."/>
            <person name="Murphy C."/>
            <person name="Neiman D."/>
            <person name="Pearson M."/>
            <person name="Priest M."/>
            <person name="Roberts A."/>
            <person name="Saif S."/>
            <person name="Shea T."/>
            <person name="Shenoy N."/>
            <person name="Sisk P."/>
            <person name="Stolte C."/>
            <person name="Sykes S."/>
            <person name="Wortman J."/>
            <person name="Nusbaum C."/>
            <person name="Birren B."/>
        </authorList>
    </citation>
    <scope>NUCLEOTIDE SEQUENCE [LARGE SCALE GENOMIC DNA]</scope>
    <source>
        <strain evidence="1 2">ACC19a</strain>
    </source>
</reference>
<gene>
    <name evidence="1" type="ORF">HMPREF9629_01400</name>
</gene>